<gene>
    <name evidence="7" type="ORF">IMZ28_03930</name>
</gene>
<dbReference type="Proteomes" id="UP000595074">
    <property type="component" value="Chromosome"/>
</dbReference>
<feature type="domain" description="Heparin-sulfate lyase N-terminal" evidence="6">
    <location>
        <begin position="169"/>
        <end position="299"/>
    </location>
</feature>
<organism evidence="7 8">
    <name type="scientific">Sulfurovum indicum</name>
    <dbReference type="NCBI Taxonomy" id="2779528"/>
    <lineage>
        <taxon>Bacteria</taxon>
        <taxon>Pseudomonadati</taxon>
        <taxon>Campylobacterota</taxon>
        <taxon>Epsilonproteobacteria</taxon>
        <taxon>Campylobacterales</taxon>
        <taxon>Sulfurovaceae</taxon>
        <taxon>Sulfurovum</taxon>
    </lineage>
</organism>
<dbReference type="Gene3D" id="1.50.10.100">
    <property type="entry name" value="Chondroitin AC/alginate lyase"/>
    <property type="match status" value="1"/>
</dbReference>
<dbReference type="GO" id="GO:0016829">
    <property type="term" value="F:lyase activity"/>
    <property type="evidence" value="ECO:0007669"/>
    <property type="project" value="UniProtKB-KW"/>
</dbReference>
<dbReference type="InterPro" id="IPR031680">
    <property type="entry name" value="Hepar_II_III_N"/>
</dbReference>
<accession>A0A7M1S7D6</accession>
<comment type="subcellular location">
    <subcellularLocation>
        <location evidence="1">Periplasm</location>
    </subcellularLocation>
</comment>
<dbReference type="Pfam" id="PF16889">
    <property type="entry name" value="Hepar_II_III_N"/>
    <property type="match status" value="1"/>
</dbReference>
<proteinExistence type="predicted"/>
<sequence length="518" mass="61042">MKKFIRLFNTVKYLKSIQVFYRLYYFTRRRWRNFRGFQYPLAIPANSAALIMEQSIPSYSSIEEKRFTFLNLSHTFEHNIDWNFSEYGKLWTYNLTYFDYLQQDDMNKERGVALIYEFIDQSTLVKDGLEPFPISLRGINWIKFLTQHNIRDQKIDDSLYAQYMILLDNLEYHLLGNHLLENGFSLFFAAYYFQDKKFYVKAKEILLAELEEQILDDGAHFELSPMYHQIILFRVLDCLNLLQNNQWMVDSRLLIEFLVAKAVKMLGWLNAITFENGEIPLFNDSTYDIAPTTEQLNYYAKLLGIDHQPSTVNPQLNESGYRKITKQNYEMTIDVGPIGPDYIPGHAHADTFNFELQINGKPLIVDTGLSTYETNARRTEERATSAHNTVEILDSNSSEVWAGFRVADRAYVTIEQESDNRIVASHDGYQKKFGIIHTREWQFEEDKIVIKDTLNKPVKAVVRLHFHPSVTEEMIHERIQNSKFKIQNYKYAPEFNKLVDAKVVEIEFEKELEIEIRL</sequence>
<name>A0A7M1S7D6_9BACT</name>
<evidence type="ECO:0000313" key="7">
    <source>
        <dbReference type="EMBL" id="QOR62629.1"/>
    </source>
</evidence>
<dbReference type="InterPro" id="IPR008929">
    <property type="entry name" value="Chondroitin_lyas"/>
</dbReference>
<evidence type="ECO:0000259" key="6">
    <source>
        <dbReference type="Pfam" id="PF16889"/>
    </source>
</evidence>
<dbReference type="InterPro" id="IPR012480">
    <property type="entry name" value="Hepar_II_III_C"/>
</dbReference>
<evidence type="ECO:0000256" key="3">
    <source>
        <dbReference type="ARBA" id="ARBA00022764"/>
    </source>
</evidence>
<keyword evidence="4 7" id="KW-0456">Lyase</keyword>
<dbReference type="Gene3D" id="2.70.98.70">
    <property type="match status" value="1"/>
</dbReference>
<dbReference type="PANTHER" id="PTHR39210:SF1">
    <property type="entry name" value="HEPARIN-SULFATE LYASE"/>
    <property type="match status" value="1"/>
</dbReference>
<dbReference type="EMBL" id="CP063164">
    <property type="protein sequence ID" value="QOR62629.1"/>
    <property type="molecule type" value="Genomic_DNA"/>
</dbReference>
<evidence type="ECO:0000256" key="4">
    <source>
        <dbReference type="ARBA" id="ARBA00023239"/>
    </source>
</evidence>
<reference evidence="7 8" key="1">
    <citation type="submission" date="2020-10" db="EMBL/GenBank/DDBJ databases">
        <title>The genome of sulfurovum sp.</title>
        <authorList>
            <person name="Xie S."/>
            <person name="Shao Z."/>
            <person name="Jiang L."/>
        </authorList>
    </citation>
    <scope>NUCLEOTIDE SEQUENCE [LARGE SCALE GENOMIC DNA]</scope>
    <source>
        <strain evidence="7 8">ST-419</strain>
    </source>
</reference>
<keyword evidence="2" id="KW-0732">Signal</keyword>
<evidence type="ECO:0000259" key="5">
    <source>
        <dbReference type="Pfam" id="PF07940"/>
    </source>
</evidence>
<keyword evidence="8" id="KW-1185">Reference proteome</keyword>
<dbReference type="KEGG" id="sinu:IMZ28_03930"/>
<evidence type="ECO:0000256" key="2">
    <source>
        <dbReference type="ARBA" id="ARBA00022729"/>
    </source>
</evidence>
<dbReference type="SUPFAM" id="SSF48230">
    <property type="entry name" value="Chondroitin AC/alginate lyase"/>
    <property type="match status" value="1"/>
</dbReference>
<protein>
    <submittedName>
        <fullName evidence="7">Alginate lyase family protein</fullName>
    </submittedName>
</protein>
<evidence type="ECO:0000313" key="8">
    <source>
        <dbReference type="Proteomes" id="UP000595074"/>
    </source>
</evidence>
<feature type="domain" description="Heparinase II/III-like C-terminal" evidence="5">
    <location>
        <begin position="315"/>
        <end position="474"/>
    </location>
</feature>
<evidence type="ECO:0000256" key="1">
    <source>
        <dbReference type="ARBA" id="ARBA00004418"/>
    </source>
</evidence>
<dbReference type="AlphaFoldDB" id="A0A7M1S7D6"/>
<keyword evidence="3" id="KW-0574">Periplasm</keyword>
<dbReference type="PANTHER" id="PTHR39210">
    <property type="entry name" value="HEPARIN-SULFATE LYASE"/>
    <property type="match status" value="1"/>
</dbReference>
<dbReference type="Pfam" id="PF07940">
    <property type="entry name" value="Hepar_II_III_C"/>
    <property type="match status" value="1"/>
</dbReference>
<dbReference type="GO" id="GO:0042597">
    <property type="term" value="C:periplasmic space"/>
    <property type="evidence" value="ECO:0007669"/>
    <property type="project" value="UniProtKB-SubCell"/>
</dbReference>